<dbReference type="EMBL" id="UZAD01013432">
    <property type="protein sequence ID" value="VDN94880.1"/>
    <property type="molecule type" value="Genomic_DNA"/>
</dbReference>
<evidence type="ECO:0000313" key="1">
    <source>
        <dbReference type="EMBL" id="VDN94880.1"/>
    </source>
</evidence>
<organism evidence="3">
    <name type="scientific">Brugia pahangi</name>
    <name type="common">Filarial nematode worm</name>
    <dbReference type="NCBI Taxonomy" id="6280"/>
    <lineage>
        <taxon>Eukaryota</taxon>
        <taxon>Metazoa</taxon>
        <taxon>Ecdysozoa</taxon>
        <taxon>Nematoda</taxon>
        <taxon>Chromadorea</taxon>
        <taxon>Rhabditida</taxon>
        <taxon>Spirurina</taxon>
        <taxon>Spiruromorpha</taxon>
        <taxon>Filarioidea</taxon>
        <taxon>Onchocercidae</taxon>
        <taxon>Brugia</taxon>
    </lineage>
</organism>
<sequence>MLNEGQKRLLQSFQYYSLKHALLSLTAPGRSSFSGLVLAEQSSDSRSPFFADNIDDLHCENDGQFDLCFL</sequence>
<reference evidence="3" key="1">
    <citation type="submission" date="2017-02" db="UniProtKB">
        <authorList>
            <consortium name="WormBaseParasite"/>
        </authorList>
    </citation>
    <scope>IDENTIFICATION</scope>
</reference>
<accession>A0A0N4TXR0</accession>
<dbReference type="AlphaFoldDB" id="A0A0N4TXR0"/>
<evidence type="ECO:0000313" key="2">
    <source>
        <dbReference type="Proteomes" id="UP000278627"/>
    </source>
</evidence>
<gene>
    <name evidence="1" type="ORF">BPAG_LOCUS13695</name>
</gene>
<keyword evidence="2" id="KW-1185">Reference proteome</keyword>
<dbReference type="WBParaSite" id="BPAG_0001376701-mRNA-1">
    <property type="protein sequence ID" value="BPAG_0001376701-mRNA-1"/>
    <property type="gene ID" value="BPAG_0001376701"/>
</dbReference>
<name>A0A0N4TXR0_BRUPA</name>
<dbReference type="Proteomes" id="UP000278627">
    <property type="component" value="Unassembled WGS sequence"/>
</dbReference>
<evidence type="ECO:0000313" key="3">
    <source>
        <dbReference type="WBParaSite" id="BPAG_0001376701-mRNA-1"/>
    </source>
</evidence>
<reference evidence="1 2" key="2">
    <citation type="submission" date="2018-11" db="EMBL/GenBank/DDBJ databases">
        <authorList>
            <consortium name="Pathogen Informatics"/>
        </authorList>
    </citation>
    <scope>NUCLEOTIDE SEQUENCE [LARGE SCALE GENOMIC DNA]</scope>
</reference>
<proteinExistence type="predicted"/>
<protein>
    <submittedName>
        <fullName evidence="1 3">Uncharacterized protein</fullName>
    </submittedName>
</protein>